<sequence>MNAFGLLDSPSFAPRIQMPGKEKLGVTYTSRAVWFYLAEFGDFSELFVWHSLGKFTDTFGGVFCLSNSSERFTAQYSATGKYLDHSQIDHPLMSPSSGGWRRKMA</sequence>
<evidence type="ECO:0000313" key="2">
    <source>
        <dbReference type="Proteomes" id="UP001558652"/>
    </source>
</evidence>
<dbReference type="EMBL" id="JBFDAA010000015">
    <property type="protein sequence ID" value="KAL1117884.1"/>
    <property type="molecule type" value="Genomic_DNA"/>
</dbReference>
<name>A0ABD0YPW7_9HEMI</name>
<protein>
    <submittedName>
        <fullName evidence="1">Uncharacterized protein</fullName>
    </submittedName>
</protein>
<organism evidence="1 2">
    <name type="scientific">Ranatra chinensis</name>
    <dbReference type="NCBI Taxonomy" id="642074"/>
    <lineage>
        <taxon>Eukaryota</taxon>
        <taxon>Metazoa</taxon>
        <taxon>Ecdysozoa</taxon>
        <taxon>Arthropoda</taxon>
        <taxon>Hexapoda</taxon>
        <taxon>Insecta</taxon>
        <taxon>Pterygota</taxon>
        <taxon>Neoptera</taxon>
        <taxon>Paraneoptera</taxon>
        <taxon>Hemiptera</taxon>
        <taxon>Heteroptera</taxon>
        <taxon>Panheteroptera</taxon>
        <taxon>Nepomorpha</taxon>
        <taxon>Nepidae</taxon>
        <taxon>Ranatrinae</taxon>
        <taxon>Ranatra</taxon>
    </lineage>
</organism>
<reference evidence="1 2" key="1">
    <citation type="submission" date="2024-07" db="EMBL/GenBank/DDBJ databases">
        <title>Chromosome-level genome assembly of the water stick insect Ranatra chinensis (Heteroptera: Nepidae).</title>
        <authorList>
            <person name="Liu X."/>
        </authorList>
    </citation>
    <scope>NUCLEOTIDE SEQUENCE [LARGE SCALE GENOMIC DNA]</scope>
    <source>
        <strain evidence="1">Cailab_2021Rc</strain>
        <tissue evidence="1">Muscle</tissue>
    </source>
</reference>
<gene>
    <name evidence="1" type="ORF">AAG570_004197</name>
</gene>
<dbReference type="Proteomes" id="UP001558652">
    <property type="component" value="Unassembled WGS sequence"/>
</dbReference>
<dbReference type="AlphaFoldDB" id="A0ABD0YPW7"/>
<accession>A0ABD0YPW7</accession>
<evidence type="ECO:0000313" key="1">
    <source>
        <dbReference type="EMBL" id="KAL1117884.1"/>
    </source>
</evidence>
<proteinExistence type="predicted"/>
<comment type="caution">
    <text evidence="1">The sequence shown here is derived from an EMBL/GenBank/DDBJ whole genome shotgun (WGS) entry which is preliminary data.</text>
</comment>
<keyword evidence="2" id="KW-1185">Reference proteome</keyword>